<gene>
    <name evidence="11" type="primary">pgeF</name>
    <name evidence="11" type="ORF">JET14_03905</name>
</gene>
<evidence type="ECO:0000256" key="9">
    <source>
        <dbReference type="ARBA" id="ARBA00049893"/>
    </source>
</evidence>
<dbReference type="EMBL" id="CP066786">
    <property type="protein sequence ID" value="QQM31329.1"/>
    <property type="molecule type" value="Genomic_DNA"/>
</dbReference>
<name>A0A7T7HLE3_9HYPH</name>
<evidence type="ECO:0000256" key="4">
    <source>
        <dbReference type="ARBA" id="ARBA00022723"/>
    </source>
</evidence>
<evidence type="ECO:0000256" key="1">
    <source>
        <dbReference type="ARBA" id="ARBA00000553"/>
    </source>
</evidence>
<evidence type="ECO:0000256" key="10">
    <source>
        <dbReference type="RuleBase" id="RU361274"/>
    </source>
</evidence>
<dbReference type="InterPro" id="IPR011324">
    <property type="entry name" value="Cytotoxic_necrot_fac-like_cat"/>
</dbReference>
<comment type="catalytic activity">
    <reaction evidence="1">
        <text>inosine + phosphate = alpha-D-ribose 1-phosphate + hypoxanthine</text>
        <dbReference type="Rhea" id="RHEA:27646"/>
        <dbReference type="ChEBI" id="CHEBI:17368"/>
        <dbReference type="ChEBI" id="CHEBI:17596"/>
        <dbReference type="ChEBI" id="CHEBI:43474"/>
        <dbReference type="ChEBI" id="CHEBI:57720"/>
        <dbReference type="EC" id="2.4.2.1"/>
    </reaction>
    <physiologicalReaction direction="left-to-right" evidence="1">
        <dbReference type="Rhea" id="RHEA:27647"/>
    </physiologicalReaction>
</comment>
<dbReference type="Gene3D" id="3.60.140.10">
    <property type="entry name" value="CNF1/YfiH-like putative cysteine hydrolases"/>
    <property type="match status" value="1"/>
</dbReference>
<keyword evidence="5" id="KW-0378">Hydrolase</keyword>
<dbReference type="Proteomes" id="UP000596083">
    <property type="component" value="Chromosome"/>
</dbReference>
<accession>A0A7T7HLE3</accession>
<dbReference type="CDD" id="cd16833">
    <property type="entry name" value="YfiH"/>
    <property type="match status" value="1"/>
</dbReference>
<evidence type="ECO:0000313" key="11">
    <source>
        <dbReference type="EMBL" id="QQM31329.1"/>
    </source>
</evidence>
<evidence type="ECO:0000256" key="3">
    <source>
        <dbReference type="ARBA" id="ARBA00022679"/>
    </source>
</evidence>
<dbReference type="PANTHER" id="PTHR30616">
    <property type="entry name" value="UNCHARACTERIZED PROTEIN YFIH"/>
    <property type="match status" value="1"/>
</dbReference>
<dbReference type="NCBIfam" id="TIGR00726">
    <property type="entry name" value="peptidoglycan editing factor PgeF"/>
    <property type="match status" value="1"/>
</dbReference>
<dbReference type="Pfam" id="PF02578">
    <property type="entry name" value="Cu-oxidase_4"/>
    <property type="match status" value="1"/>
</dbReference>
<dbReference type="PANTHER" id="PTHR30616:SF2">
    <property type="entry name" value="PURINE NUCLEOSIDE PHOSPHORYLASE LACC1"/>
    <property type="match status" value="1"/>
</dbReference>
<dbReference type="SUPFAM" id="SSF64438">
    <property type="entry name" value="CNF1/YfiH-like putative cysteine hydrolases"/>
    <property type="match status" value="1"/>
</dbReference>
<dbReference type="GO" id="GO:0016787">
    <property type="term" value="F:hydrolase activity"/>
    <property type="evidence" value="ECO:0007669"/>
    <property type="project" value="UniProtKB-KW"/>
</dbReference>
<comment type="catalytic activity">
    <reaction evidence="8">
        <text>adenosine + phosphate = alpha-D-ribose 1-phosphate + adenine</text>
        <dbReference type="Rhea" id="RHEA:27642"/>
        <dbReference type="ChEBI" id="CHEBI:16335"/>
        <dbReference type="ChEBI" id="CHEBI:16708"/>
        <dbReference type="ChEBI" id="CHEBI:43474"/>
        <dbReference type="ChEBI" id="CHEBI:57720"/>
        <dbReference type="EC" id="2.4.2.1"/>
    </reaction>
    <physiologicalReaction direction="left-to-right" evidence="8">
        <dbReference type="Rhea" id="RHEA:27643"/>
    </physiologicalReaction>
</comment>
<evidence type="ECO:0000256" key="5">
    <source>
        <dbReference type="ARBA" id="ARBA00022801"/>
    </source>
</evidence>
<evidence type="ECO:0000313" key="12">
    <source>
        <dbReference type="Proteomes" id="UP000596083"/>
    </source>
</evidence>
<sequence length="272" mass="28817">MLQPGHTAETAADLTPVQSPLLGARLAGTSVRHGFFTRRGGVSSGIYESLNCGAGSDDRAEDVSENRARVAGWFGEKAARLVNLHQCHSAEAIAVNTSFAGERPRADALVTKTPGLVLGVLTADCGPVLFADPEAGIIGAAHAGWRGALNGVLEATLAAMAKLGANRETTIASLGPCIGRRAYEVGPEFVARFTETDTAFSRLFSPSEREGHALFDLAGFIGLRLDRAGIAHDIIGQCTYENEQDFFSYRRSTHRGEPDYGRQISAISITAS</sequence>
<comment type="catalytic activity">
    <reaction evidence="7">
        <text>adenosine + H2O + H(+) = inosine + NH4(+)</text>
        <dbReference type="Rhea" id="RHEA:24408"/>
        <dbReference type="ChEBI" id="CHEBI:15377"/>
        <dbReference type="ChEBI" id="CHEBI:15378"/>
        <dbReference type="ChEBI" id="CHEBI:16335"/>
        <dbReference type="ChEBI" id="CHEBI:17596"/>
        <dbReference type="ChEBI" id="CHEBI:28938"/>
        <dbReference type="EC" id="3.5.4.4"/>
    </reaction>
    <physiologicalReaction direction="left-to-right" evidence="7">
        <dbReference type="Rhea" id="RHEA:24409"/>
    </physiologicalReaction>
</comment>
<comment type="similarity">
    <text evidence="2 10">Belongs to the purine nucleoside phosphorylase YfiH/LACC1 family.</text>
</comment>
<dbReference type="GO" id="GO:0005507">
    <property type="term" value="F:copper ion binding"/>
    <property type="evidence" value="ECO:0007669"/>
    <property type="project" value="TreeGrafter"/>
</dbReference>
<organism evidence="11 12">
    <name type="scientific">Martelella lutilitoris</name>
    <dbReference type="NCBI Taxonomy" id="2583532"/>
    <lineage>
        <taxon>Bacteria</taxon>
        <taxon>Pseudomonadati</taxon>
        <taxon>Pseudomonadota</taxon>
        <taxon>Alphaproteobacteria</taxon>
        <taxon>Hyphomicrobiales</taxon>
        <taxon>Aurantimonadaceae</taxon>
        <taxon>Martelella</taxon>
    </lineage>
</organism>
<dbReference type="KEGG" id="mlut:JET14_03905"/>
<dbReference type="InterPro" id="IPR038371">
    <property type="entry name" value="Cu_polyphenol_OxRdtase_sf"/>
</dbReference>
<keyword evidence="6" id="KW-0862">Zinc</keyword>
<evidence type="ECO:0000256" key="8">
    <source>
        <dbReference type="ARBA" id="ARBA00048968"/>
    </source>
</evidence>
<evidence type="ECO:0000256" key="2">
    <source>
        <dbReference type="ARBA" id="ARBA00007353"/>
    </source>
</evidence>
<dbReference type="RefSeq" id="WP_200336886.1">
    <property type="nucleotide sequence ID" value="NZ_CP066786.1"/>
</dbReference>
<dbReference type="AlphaFoldDB" id="A0A7T7HLE3"/>
<proteinExistence type="inferred from homology"/>
<protein>
    <recommendedName>
        <fullName evidence="10">Purine nucleoside phosphorylase</fullName>
    </recommendedName>
</protein>
<dbReference type="GO" id="GO:0017061">
    <property type="term" value="F:S-methyl-5-thioadenosine phosphorylase activity"/>
    <property type="evidence" value="ECO:0007669"/>
    <property type="project" value="UniProtKB-EC"/>
</dbReference>
<dbReference type="InterPro" id="IPR003730">
    <property type="entry name" value="Cu_polyphenol_OxRdtase"/>
</dbReference>
<comment type="catalytic activity">
    <reaction evidence="9">
        <text>S-methyl-5'-thioadenosine + phosphate = 5-(methylsulfanyl)-alpha-D-ribose 1-phosphate + adenine</text>
        <dbReference type="Rhea" id="RHEA:11852"/>
        <dbReference type="ChEBI" id="CHEBI:16708"/>
        <dbReference type="ChEBI" id="CHEBI:17509"/>
        <dbReference type="ChEBI" id="CHEBI:43474"/>
        <dbReference type="ChEBI" id="CHEBI:58533"/>
        <dbReference type="EC" id="2.4.2.28"/>
    </reaction>
    <physiologicalReaction direction="left-to-right" evidence="9">
        <dbReference type="Rhea" id="RHEA:11853"/>
    </physiologicalReaction>
</comment>
<evidence type="ECO:0000256" key="7">
    <source>
        <dbReference type="ARBA" id="ARBA00047989"/>
    </source>
</evidence>
<keyword evidence="4" id="KW-0479">Metal-binding</keyword>
<keyword evidence="3" id="KW-0808">Transferase</keyword>
<evidence type="ECO:0000256" key="6">
    <source>
        <dbReference type="ARBA" id="ARBA00022833"/>
    </source>
</evidence>
<reference evidence="11 12" key="1">
    <citation type="submission" date="2020-12" db="EMBL/GenBank/DDBJ databases">
        <authorList>
            <person name="Zheng R.K."/>
            <person name="Sun C.M."/>
        </authorList>
    </citation>
    <scope>NUCLEOTIDE SEQUENCE [LARGE SCALE GENOMIC DNA]</scope>
    <source>
        <strain evidence="11 12">ZRK001</strain>
    </source>
</reference>